<evidence type="ECO:0000256" key="2">
    <source>
        <dbReference type="ARBA" id="ARBA00023002"/>
    </source>
</evidence>
<sequence length="254" mass="26878">MTEIPPVAIVTGAGRRIGKAIAEDLAGHGWAIAIHYNRSRIEAESVAGGIAKSGGRAALFQADLADLSALPPAVNEIAAILGKPSLLVNNASMFADDTGGALDAAVFQRQMTVNLTAPIFLAQAFAAALPDGVEGNVVNLVDQSVWKPTPRHFSYQLSKVALWEATKMLAQSLAPRVRVNAIAPGPTLRHAAQTEAEFAARIDTVLLKRGPVLTEFGNTIRYLVENRSITGQMIGLDGGQHLAWETPDVAELDT</sequence>
<dbReference type="Proteomes" id="UP000199071">
    <property type="component" value="Unassembled WGS sequence"/>
</dbReference>
<dbReference type="InterPro" id="IPR002347">
    <property type="entry name" value="SDR_fam"/>
</dbReference>
<accession>A0A1G6DHE6</accession>
<keyword evidence="2" id="KW-0560">Oxidoreductase</keyword>
<dbReference type="NCBIfam" id="NF006597">
    <property type="entry name" value="PRK09134.1"/>
    <property type="match status" value="1"/>
</dbReference>
<dbReference type="AlphaFoldDB" id="A0A1G6DHE6"/>
<dbReference type="EMBL" id="FMXQ01000007">
    <property type="protein sequence ID" value="SDB44584.1"/>
    <property type="molecule type" value="Genomic_DNA"/>
</dbReference>
<proteinExistence type="inferred from homology"/>
<dbReference type="RefSeq" id="WP_090878106.1">
    <property type="nucleotide sequence ID" value="NZ_FMXQ01000007.1"/>
</dbReference>
<organism evidence="3 4">
    <name type="scientific">Bauldia litoralis</name>
    <dbReference type="NCBI Taxonomy" id="665467"/>
    <lineage>
        <taxon>Bacteria</taxon>
        <taxon>Pseudomonadati</taxon>
        <taxon>Pseudomonadota</taxon>
        <taxon>Alphaproteobacteria</taxon>
        <taxon>Hyphomicrobiales</taxon>
        <taxon>Kaistiaceae</taxon>
        <taxon>Bauldia</taxon>
    </lineage>
</organism>
<dbReference type="InterPro" id="IPR036291">
    <property type="entry name" value="NAD(P)-bd_dom_sf"/>
</dbReference>
<dbReference type="PRINTS" id="PR00081">
    <property type="entry name" value="GDHRDH"/>
</dbReference>
<keyword evidence="4" id="KW-1185">Reference proteome</keyword>
<protein>
    <submittedName>
        <fullName evidence="3">NAD(P)-dependent dehydrogenase, short-chain alcohol dehydrogenase family</fullName>
    </submittedName>
</protein>
<reference evidence="3 4" key="1">
    <citation type="submission" date="2016-10" db="EMBL/GenBank/DDBJ databases">
        <authorList>
            <person name="de Groot N.N."/>
        </authorList>
    </citation>
    <scope>NUCLEOTIDE SEQUENCE [LARGE SCALE GENOMIC DNA]</scope>
    <source>
        <strain evidence="3 4">ATCC 35022</strain>
    </source>
</reference>
<evidence type="ECO:0000313" key="3">
    <source>
        <dbReference type="EMBL" id="SDB44584.1"/>
    </source>
</evidence>
<dbReference type="Gene3D" id="3.40.50.720">
    <property type="entry name" value="NAD(P)-binding Rossmann-like Domain"/>
    <property type="match status" value="1"/>
</dbReference>
<comment type="similarity">
    <text evidence="1">Belongs to the short-chain dehydrogenases/reductases (SDR) family.</text>
</comment>
<dbReference type="PANTHER" id="PTHR43639">
    <property type="entry name" value="OXIDOREDUCTASE, SHORT-CHAIN DEHYDROGENASE/REDUCTASE FAMILY (AFU_ORTHOLOGUE AFUA_5G02870)"/>
    <property type="match status" value="1"/>
</dbReference>
<dbReference type="PANTHER" id="PTHR43639:SF1">
    <property type="entry name" value="SHORT-CHAIN DEHYDROGENASE_REDUCTASE FAMILY PROTEIN"/>
    <property type="match status" value="1"/>
</dbReference>
<gene>
    <name evidence="3" type="ORF">SAMN02982931_03401</name>
</gene>
<evidence type="ECO:0000313" key="4">
    <source>
        <dbReference type="Proteomes" id="UP000199071"/>
    </source>
</evidence>
<dbReference type="OrthoDB" id="9786360at2"/>
<name>A0A1G6DHE6_9HYPH</name>
<dbReference type="SUPFAM" id="SSF51735">
    <property type="entry name" value="NAD(P)-binding Rossmann-fold domains"/>
    <property type="match status" value="1"/>
</dbReference>
<dbReference type="Pfam" id="PF00106">
    <property type="entry name" value="adh_short"/>
    <property type="match status" value="1"/>
</dbReference>
<dbReference type="STRING" id="665467.SAMN02982931_03401"/>
<evidence type="ECO:0000256" key="1">
    <source>
        <dbReference type="ARBA" id="ARBA00006484"/>
    </source>
</evidence>
<dbReference type="GO" id="GO:0016491">
    <property type="term" value="F:oxidoreductase activity"/>
    <property type="evidence" value="ECO:0007669"/>
    <property type="project" value="UniProtKB-KW"/>
</dbReference>